<dbReference type="PRINTS" id="PR00037">
    <property type="entry name" value="HTHLACR"/>
</dbReference>
<dbReference type="Pfam" id="PF00027">
    <property type="entry name" value="cNMP_binding"/>
    <property type="match status" value="1"/>
</dbReference>
<dbReference type="Pfam" id="PF13545">
    <property type="entry name" value="HTH_Crp_2"/>
    <property type="match status" value="1"/>
</dbReference>
<dbReference type="SMART" id="SM00419">
    <property type="entry name" value="HTH_CRP"/>
    <property type="match status" value="1"/>
</dbReference>
<feature type="domain" description="Cyclic nucleotide-binding" evidence="4">
    <location>
        <begin position="41"/>
        <end position="141"/>
    </location>
</feature>
<evidence type="ECO:0000313" key="6">
    <source>
        <dbReference type="Proteomes" id="UP000017747"/>
    </source>
</evidence>
<dbReference type="InterPro" id="IPR014710">
    <property type="entry name" value="RmlC-like_jellyroll"/>
</dbReference>
<dbReference type="PROSITE" id="PS50042">
    <property type="entry name" value="CNMP_BINDING_3"/>
    <property type="match status" value="1"/>
</dbReference>
<gene>
    <name evidence="5" type="ORF">T472_0206380</name>
</gene>
<evidence type="ECO:0000259" key="4">
    <source>
        <dbReference type="PROSITE" id="PS50042"/>
    </source>
</evidence>
<dbReference type="InterPro" id="IPR001034">
    <property type="entry name" value="DeoR_HTH"/>
</dbReference>
<dbReference type="CDD" id="cd00038">
    <property type="entry name" value="CAP_ED"/>
    <property type="match status" value="1"/>
</dbReference>
<dbReference type="AlphaFoldDB" id="V7I8S9"/>
<dbReference type="InterPro" id="IPR036390">
    <property type="entry name" value="WH_DNA-bd_sf"/>
</dbReference>
<evidence type="ECO:0000256" key="1">
    <source>
        <dbReference type="ARBA" id="ARBA00023015"/>
    </source>
</evidence>
<dbReference type="OrthoDB" id="9797223at2"/>
<evidence type="ECO:0000256" key="2">
    <source>
        <dbReference type="ARBA" id="ARBA00023125"/>
    </source>
</evidence>
<reference evidence="5 6" key="1">
    <citation type="journal article" date="2014" name="Genome Announc.">
        <title>Genome Sequence of Youngiibacter fragilis, the Type Strain of the Genus Youngiibacter.</title>
        <authorList>
            <person name="Wawrik C.B."/>
            <person name="Callaghan A.V."/>
            <person name="Stamps B.W."/>
            <person name="Wawrik B."/>
        </authorList>
    </citation>
    <scope>NUCLEOTIDE SEQUENCE [LARGE SCALE GENOMIC DNA]</scope>
    <source>
        <strain evidence="5 6">232.1</strain>
    </source>
</reference>
<dbReference type="SUPFAM" id="SSF46785">
    <property type="entry name" value="Winged helix' DNA-binding domain"/>
    <property type="match status" value="1"/>
</dbReference>
<dbReference type="GO" id="GO:0003700">
    <property type="term" value="F:DNA-binding transcription factor activity"/>
    <property type="evidence" value="ECO:0007669"/>
    <property type="project" value="InterPro"/>
</dbReference>
<keyword evidence="6" id="KW-1185">Reference proteome</keyword>
<name>V7I8S9_9CLOT</name>
<dbReference type="InterPro" id="IPR012318">
    <property type="entry name" value="HTH_CRP"/>
</dbReference>
<dbReference type="SUPFAM" id="SSF51206">
    <property type="entry name" value="cAMP-binding domain-like"/>
    <property type="match status" value="1"/>
</dbReference>
<sequence length="240" mass="27262">MTNEEKLARLLEAVMSRDIKVKLDKTFLNTVAYEDIQFIWFEKGEYLSYIGAPVERLMVLIEGQVSVFKYSSGGMSIRSGISEAPQIYGLYESLTGTKGHGVTLQAETRAHCAVIRPAFFLRAIRNNHEIALAALSFLARFTARMLDRTDQLTLNTPYENLIIFLFENCSGKLLPHVIEANKAEIAELMNISSRTLYRQLEQLEEEGLIKRSHGKIVVTGSAFQRLRDRYDSYTKEHGFG</sequence>
<evidence type="ECO:0000313" key="5">
    <source>
        <dbReference type="EMBL" id="ETA81427.1"/>
    </source>
</evidence>
<comment type="caution">
    <text evidence="5">The sequence shown here is derived from an EMBL/GenBank/DDBJ whole genome shotgun (WGS) entry which is preliminary data.</text>
</comment>
<dbReference type="RefSeq" id="WP_023387421.1">
    <property type="nucleotide sequence ID" value="NZ_AXUN02000113.1"/>
</dbReference>
<organism evidence="5 6">
    <name type="scientific">Youngiibacter fragilis 232.1</name>
    <dbReference type="NCBI Taxonomy" id="994573"/>
    <lineage>
        <taxon>Bacteria</taxon>
        <taxon>Bacillati</taxon>
        <taxon>Bacillota</taxon>
        <taxon>Clostridia</taxon>
        <taxon>Eubacteriales</taxon>
        <taxon>Clostridiaceae</taxon>
        <taxon>Youngiibacter</taxon>
    </lineage>
</organism>
<dbReference type="EMBL" id="AXUN02000113">
    <property type="protein sequence ID" value="ETA81427.1"/>
    <property type="molecule type" value="Genomic_DNA"/>
</dbReference>
<keyword evidence="1" id="KW-0805">Transcription regulation</keyword>
<dbReference type="Gene3D" id="2.60.120.10">
    <property type="entry name" value="Jelly Rolls"/>
    <property type="match status" value="1"/>
</dbReference>
<dbReference type="Proteomes" id="UP000017747">
    <property type="component" value="Unassembled WGS sequence"/>
</dbReference>
<dbReference type="GO" id="GO:0003677">
    <property type="term" value="F:DNA binding"/>
    <property type="evidence" value="ECO:0007669"/>
    <property type="project" value="UniProtKB-KW"/>
</dbReference>
<accession>V7I8S9</accession>
<dbReference type="STRING" id="994573.T472_0206380"/>
<dbReference type="InterPro" id="IPR018490">
    <property type="entry name" value="cNMP-bd_dom_sf"/>
</dbReference>
<keyword evidence="3" id="KW-0804">Transcription</keyword>
<protein>
    <recommendedName>
        <fullName evidence="4">Cyclic nucleotide-binding domain-containing protein</fullName>
    </recommendedName>
</protein>
<evidence type="ECO:0000256" key="3">
    <source>
        <dbReference type="ARBA" id="ARBA00023163"/>
    </source>
</evidence>
<dbReference type="eggNOG" id="COG0664">
    <property type="taxonomic scope" value="Bacteria"/>
</dbReference>
<dbReference type="InterPro" id="IPR000595">
    <property type="entry name" value="cNMP-bd_dom"/>
</dbReference>
<keyword evidence="2" id="KW-0238">DNA-binding</keyword>
<proteinExistence type="predicted"/>